<proteinExistence type="predicted"/>
<dbReference type="SUPFAM" id="SSF53098">
    <property type="entry name" value="Ribonuclease H-like"/>
    <property type="match status" value="1"/>
</dbReference>
<keyword evidence="3" id="KW-0269">Exonuclease</keyword>
<dbReference type="Gene3D" id="3.30.420.10">
    <property type="entry name" value="Ribonuclease H-like superfamily/Ribonuclease H"/>
    <property type="match status" value="1"/>
</dbReference>
<keyword evidence="4" id="KW-0472">Membrane</keyword>
<dbReference type="InterPro" id="IPR013520">
    <property type="entry name" value="Ribonucl_H"/>
</dbReference>
<feature type="domain" description="Exonuclease" evidence="5">
    <location>
        <begin position="38"/>
        <end position="203"/>
    </location>
</feature>
<keyword evidence="7" id="KW-1185">Reference proteome</keyword>
<protein>
    <submittedName>
        <fullName evidence="6">DNA polymerase-3 subunit epsilon</fullName>
        <ecNumber evidence="6">2.7.7.7</ecNumber>
    </submittedName>
</protein>
<keyword evidence="4" id="KW-0812">Transmembrane</keyword>
<keyword evidence="6" id="KW-0808">Transferase</keyword>
<name>A0A852TXV6_9ACTN</name>
<dbReference type="Proteomes" id="UP000589036">
    <property type="component" value="Unassembled WGS sequence"/>
</dbReference>
<dbReference type="EMBL" id="JACCCC010000001">
    <property type="protein sequence ID" value="NYE49356.1"/>
    <property type="molecule type" value="Genomic_DNA"/>
</dbReference>
<sequence length="319" mass="34288">MRQTGDDNVLDDGRAGRRALRFGALSRTRPGHRALDLEYAVVDVETTGLDPRRGAKVCEIAVVRMRGDGTVLREFTTLVDPRIPVTGQEFHGIAVGDVVGAPRAADIVGDLAELFSGAVLVGHNLDFEGRFLDAEFVPAGLPTGLAGLCTLRTLRSQIDLERYSLPRASHVLSGHWPTGQHTALGDARACAQLLAELLRNAPGELRYAGPGPVTLTGRSSGARLKPRRSLSGLVTRLSLGAVRAAPAHELCDWPRRWRPWELDPELCAGRFGEEDRTAAVADAALRRRRREAASATVALTGALAGAAAAATLVRRLRRR</sequence>
<evidence type="ECO:0000313" key="6">
    <source>
        <dbReference type="EMBL" id="NYE49356.1"/>
    </source>
</evidence>
<gene>
    <name evidence="6" type="ORF">HDA32_004476</name>
</gene>
<comment type="caution">
    <text evidence="6">The sequence shown here is derived from an EMBL/GenBank/DDBJ whole genome shotgun (WGS) entry which is preliminary data.</text>
</comment>
<dbReference type="PANTHER" id="PTHR30231:SF4">
    <property type="entry name" value="PROTEIN NEN2"/>
    <property type="match status" value="1"/>
</dbReference>
<dbReference type="GO" id="GO:0003887">
    <property type="term" value="F:DNA-directed DNA polymerase activity"/>
    <property type="evidence" value="ECO:0007669"/>
    <property type="project" value="UniProtKB-EC"/>
</dbReference>
<dbReference type="InterPro" id="IPR012337">
    <property type="entry name" value="RNaseH-like_sf"/>
</dbReference>
<evidence type="ECO:0000256" key="4">
    <source>
        <dbReference type="SAM" id="Phobius"/>
    </source>
</evidence>
<dbReference type="GO" id="GO:0003676">
    <property type="term" value="F:nucleic acid binding"/>
    <property type="evidence" value="ECO:0007669"/>
    <property type="project" value="InterPro"/>
</dbReference>
<keyword evidence="1" id="KW-0540">Nuclease</keyword>
<dbReference type="PANTHER" id="PTHR30231">
    <property type="entry name" value="DNA POLYMERASE III SUBUNIT EPSILON"/>
    <property type="match status" value="1"/>
</dbReference>
<dbReference type="Pfam" id="PF00929">
    <property type="entry name" value="RNase_T"/>
    <property type="match status" value="1"/>
</dbReference>
<accession>A0A852TXV6</accession>
<dbReference type="RefSeq" id="WP_246334453.1">
    <property type="nucleotide sequence ID" value="NZ_BAAAYY010000031.1"/>
</dbReference>
<evidence type="ECO:0000259" key="5">
    <source>
        <dbReference type="SMART" id="SM00479"/>
    </source>
</evidence>
<evidence type="ECO:0000256" key="1">
    <source>
        <dbReference type="ARBA" id="ARBA00022722"/>
    </source>
</evidence>
<dbReference type="CDD" id="cd06127">
    <property type="entry name" value="DEDDh"/>
    <property type="match status" value="1"/>
</dbReference>
<dbReference type="InterPro" id="IPR036397">
    <property type="entry name" value="RNaseH_sf"/>
</dbReference>
<keyword evidence="2" id="KW-0378">Hydrolase</keyword>
<keyword evidence="4" id="KW-1133">Transmembrane helix</keyword>
<evidence type="ECO:0000313" key="7">
    <source>
        <dbReference type="Proteomes" id="UP000589036"/>
    </source>
</evidence>
<dbReference type="SMART" id="SM00479">
    <property type="entry name" value="EXOIII"/>
    <property type="match status" value="1"/>
</dbReference>
<keyword evidence="6" id="KW-0548">Nucleotidyltransferase</keyword>
<dbReference type="EC" id="2.7.7.7" evidence="6"/>
<dbReference type="GO" id="GO:0008408">
    <property type="term" value="F:3'-5' exonuclease activity"/>
    <property type="evidence" value="ECO:0007669"/>
    <property type="project" value="TreeGrafter"/>
</dbReference>
<evidence type="ECO:0000256" key="2">
    <source>
        <dbReference type="ARBA" id="ARBA00022801"/>
    </source>
</evidence>
<feature type="transmembrane region" description="Helical" evidence="4">
    <location>
        <begin position="292"/>
        <end position="313"/>
    </location>
</feature>
<reference evidence="6 7" key="1">
    <citation type="submission" date="2020-07" db="EMBL/GenBank/DDBJ databases">
        <title>Sequencing the genomes of 1000 actinobacteria strains.</title>
        <authorList>
            <person name="Klenk H.-P."/>
        </authorList>
    </citation>
    <scope>NUCLEOTIDE SEQUENCE [LARGE SCALE GENOMIC DNA]</scope>
    <source>
        <strain evidence="6 7">CXB654</strain>
    </source>
</reference>
<dbReference type="AlphaFoldDB" id="A0A852TXV6"/>
<organism evidence="6 7">
    <name type="scientific">Spinactinospora alkalitolerans</name>
    <dbReference type="NCBI Taxonomy" id="687207"/>
    <lineage>
        <taxon>Bacteria</taxon>
        <taxon>Bacillati</taxon>
        <taxon>Actinomycetota</taxon>
        <taxon>Actinomycetes</taxon>
        <taxon>Streptosporangiales</taxon>
        <taxon>Nocardiopsidaceae</taxon>
        <taxon>Spinactinospora</taxon>
    </lineage>
</organism>
<evidence type="ECO:0000256" key="3">
    <source>
        <dbReference type="ARBA" id="ARBA00022839"/>
    </source>
</evidence>